<dbReference type="GO" id="GO:0005524">
    <property type="term" value="F:ATP binding"/>
    <property type="evidence" value="ECO:0007669"/>
    <property type="project" value="InterPro"/>
</dbReference>
<dbReference type="PANTHER" id="PTHR38420">
    <property type="entry name" value="AP-4-A PHOSPHORYLASE II"/>
    <property type="match status" value="1"/>
</dbReference>
<evidence type="ECO:0008006" key="6">
    <source>
        <dbReference type="Google" id="ProtNLM"/>
    </source>
</evidence>
<accession>A0AAV9IN50</accession>
<reference evidence="4 5" key="1">
    <citation type="submission" date="2022-07" db="EMBL/GenBank/DDBJ databases">
        <title>Genome-wide signatures of adaptation to extreme environments.</title>
        <authorList>
            <person name="Cho C.H."/>
            <person name="Yoon H.S."/>
        </authorList>
    </citation>
    <scope>NUCLEOTIDE SEQUENCE [LARGE SCALE GENOMIC DNA]</scope>
    <source>
        <strain evidence="4 5">108.79 E11</strain>
    </source>
</reference>
<comment type="caution">
    <text evidence="4">The sequence shown here is derived from an EMBL/GenBank/DDBJ whole genome shotgun (WGS) entry which is preliminary data.</text>
</comment>
<dbReference type="PIRSF" id="PIRSF000846">
    <property type="entry name" value="ATP_adenylyltr"/>
    <property type="match status" value="1"/>
</dbReference>
<dbReference type="SUPFAM" id="SSF54197">
    <property type="entry name" value="HIT-like"/>
    <property type="match status" value="1"/>
</dbReference>
<dbReference type="InterPro" id="IPR019200">
    <property type="entry name" value="ATP_adenylylTrfase_C"/>
</dbReference>
<dbReference type="InterPro" id="IPR043171">
    <property type="entry name" value="Ap4A_phos1/2-like"/>
</dbReference>
<dbReference type="Proteomes" id="UP001300502">
    <property type="component" value="Unassembled WGS sequence"/>
</dbReference>
<proteinExistence type="predicted"/>
<dbReference type="Pfam" id="PF09830">
    <property type="entry name" value="ATP_transf"/>
    <property type="match status" value="1"/>
</dbReference>
<feature type="domain" description="ATP adenylyltransferase C-terminal" evidence="2">
    <location>
        <begin position="172"/>
        <end position="306"/>
    </location>
</feature>
<dbReference type="Gene3D" id="3.30.428.70">
    <property type="match status" value="1"/>
</dbReference>
<evidence type="ECO:0000259" key="2">
    <source>
        <dbReference type="Pfam" id="PF09830"/>
    </source>
</evidence>
<evidence type="ECO:0000259" key="3">
    <source>
        <dbReference type="Pfam" id="PF19327"/>
    </source>
</evidence>
<dbReference type="GO" id="GO:0009117">
    <property type="term" value="P:nucleotide metabolic process"/>
    <property type="evidence" value="ECO:0007669"/>
    <property type="project" value="InterPro"/>
</dbReference>
<dbReference type="PANTHER" id="PTHR38420:SF1">
    <property type="entry name" value="PUTATIVE (AFU_ORTHOLOGUE AFUA_5G14690)-RELATED"/>
    <property type="match status" value="1"/>
</dbReference>
<dbReference type="Pfam" id="PF19327">
    <property type="entry name" value="Ap4A_phos_N"/>
    <property type="match status" value="1"/>
</dbReference>
<dbReference type="EMBL" id="JANCYU010000066">
    <property type="protein sequence ID" value="KAK4528571.1"/>
    <property type="molecule type" value="Genomic_DNA"/>
</dbReference>
<dbReference type="GO" id="GO:0003877">
    <property type="term" value="F:ATP:ADP adenylyltransferase activity"/>
    <property type="evidence" value="ECO:0007669"/>
    <property type="project" value="InterPro"/>
</dbReference>
<sequence length="309" mass="35548">MSFVLARATHQTYQTAYEKGALVPIATQAFHIVDNQIKFLVRILTKAQEKKEASSSSQQGKNPFLPYDPNLYVTDLTKTHVCLLNKFCVVPLHLLMVTKDFQPQNTLLTREDFEAATLVLSQWEGVCFYNSCKTAGASQQHKHLQFIPFEDNNEMVPLNYLLTHCQEQQVNALPFVHLVSRLSADWEKKEDNDEEKDIQKKTDYLVQTYYYLLNKLTSQLSHDPQLYPIISDKGKQQQPQDSNPFPYNLIFTRQWMYIVPRSAEEWQGIAVNALGMVGTLLVKNEESLHQLQSVGPLQLLRRVGFPREG</sequence>
<feature type="active site" description="Nucleophile" evidence="1">
    <location>
        <position position="143"/>
    </location>
</feature>
<dbReference type="InterPro" id="IPR009163">
    <property type="entry name" value="Ap4A_phos1/2"/>
</dbReference>
<organism evidence="4 5">
    <name type="scientific">Galdieria yellowstonensis</name>
    <dbReference type="NCBI Taxonomy" id="3028027"/>
    <lineage>
        <taxon>Eukaryota</taxon>
        <taxon>Rhodophyta</taxon>
        <taxon>Bangiophyceae</taxon>
        <taxon>Galdieriales</taxon>
        <taxon>Galdieriaceae</taxon>
        <taxon>Galdieria</taxon>
    </lineage>
</organism>
<keyword evidence="5" id="KW-1185">Reference proteome</keyword>
<dbReference type="InterPro" id="IPR045759">
    <property type="entry name" value="Ap4A_phos1/2_N"/>
</dbReference>
<name>A0AAV9IN50_9RHOD</name>
<evidence type="ECO:0000313" key="4">
    <source>
        <dbReference type="EMBL" id="KAK4528571.1"/>
    </source>
</evidence>
<dbReference type="InterPro" id="IPR036265">
    <property type="entry name" value="HIT-like_sf"/>
</dbReference>
<evidence type="ECO:0000256" key="1">
    <source>
        <dbReference type="PIRSR" id="PIRSR000846-1"/>
    </source>
</evidence>
<feature type="domain" description="Ap4A phosphorylase 1/2 N-terminal" evidence="3">
    <location>
        <begin position="5"/>
        <end position="163"/>
    </location>
</feature>
<evidence type="ECO:0000313" key="5">
    <source>
        <dbReference type="Proteomes" id="UP001300502"/>
    </source>
</evidence>
<dbReference type="AlphaFoldDB" id="A0AAV9IN50"/>
<gene>
    <name evidence="4" type="ORF">GAYE_SCF61G6516</name>
</gene>
<protein>
    <recommendedName>
        <fullName evidence="6">ATP adenylyltransferase</fullName>
    </recommendedName>
</protein>